<dbReference type="GO" id="GO:0016192">
    <property type="term" value="P:vesicle-mediated transport"/>
    <property type="evidence" value="ECO:0007669"/>
    <property type="project" value="UniProtKB-KW"/>
</dbReference>
<evidence type="ECO:0000313" key="11">
    <source>
        <dbReference type="Proteomes" id="UP001212152"/>
    </source>
</evidence>
<evidence type="ECO:0000256" key="8">
    <source>
        <dbReference type="ARBA" id="ARBA00042485"/>
    </source>
</evidence>
<comment type="caution">
    <text evidence="10">The sequence shown here is derived from an EMBL/GenBank/DDBJ whole genome shotgun (WGS) entry which is preliminary data.</text>
</comment>
<evidence type="ECO:0000256" key="2">
    <source>
        <dbReference type="ARBA" id="ARBA00010050"/>
    </source>
</evidence>
<dbReference type="Proteomes" id="UP001212152">
    <property type="component" value="Unassembled WGS sequence"/>
</dbReference>
<dbReference type="GO" id="GO:0019905">
    <property type="term" value="F:syntaxin binding"/>
    <property type="evidence" value="ECO:0007669"/>
    <property type="project" value="TreeGrafter"/>
</dbReference>
<accession>A0AAD5TJI1</accession>
<evidence type="ECO:0000256" key="3">
    <source>
        <dbReference type="ARBA" id="ARBA00022448"/>
    </source>
</evidence>
<dbReference type="GO" id="GO:0031201">
    <property type="term" value="C:SNARE complex"/>
    <property type="evidence" value="ECO:0007669"/>
    <property type="project" value="TreeGrafter"/>
</dbReference>
<evidence type="ECO:0000256" key="1">
    <source>
        <dbReference type="ARBA" id="ARBA00004170"/>
    </source>
</evidence>
<evidence type="ECO:0000256" key="5">
    <source>
        <dbReference type="ARBA" id="ARBA00022927"/>
    </source>
</evidence>
<proteinExistence type="inferred from homology"/>
<name>A0AAD5TJI1_9FUNG</name>
<comment type="subcellular location">
    <subcellularLocation>
        <location evidence="1">Membrane</location>
        <topology evidence="1">Peripheral membrane protein</topology>
    </subcellularLocation>
</comment>
<dbReference type="GO" id="GO:0005483">
    <property type="term" value="F:soluble NSF attachment protein activity"/>
    <property type="evidence" value="ECO:0007669"/>
    <property type="project" value="TreeGrafter"/>
</dbReference>
<dbReference type="GO" id="GO:0006886">
    <property type="term" value="P:intracellular protein transport"/>
    <property type="evidence" value="ECO:0007669"/>
    <property type="project" value="InterPro"/>
</dbReference>
<dbReference type="Pfam" id="PF14938">
    <property type="entry name" value="SNAP"/>
    <property type="match status" value="1"/>
</dbReference>
<reference evidence="10" key="1">
    <citation type="submission" date="2020-05" db="EMBL/GenBank/DDBJ databases">
        <title>Phylogenomic resolution of chytrid fungi.</title>
        <authorList>
            <person name="Stajich J.E."/>
            <person name="Amses K."/>
            <person name="Simmons R."/>
            <person name="Seto K."/>
            <person name="Myers J."/>
            <person name="Bonds A."/>
            <person name="Quandt C.A."/>
            <person name="Barry K."/>
            <person name="Liu P."/>
            <person name="Grigoriev I."/>
            <person name="Longcore J.E."/>
            <person name="James T.Y."/>
        </authorList>
    </citation>
    <scope>NUCLEOTIDE SEQUENCE</scope>
    <source>
        <strain evidence="10">JEL0379</strain>
    </source>
</reference>
<sequence length="316" mass="34342">MSDAKVKDGLEFMDAGEKARNKKTLFGKAKPDWDFAVQNFEGAATAFKNAKAFDLAVEAYTKAAECHRQLDSLFLAAKALESAASIAAQHLKQPAQAAELYRQTSEFFLAQGSQDRAGEALEKAAKAMESVDPSQCIALYDESCRLYEEENKLRFGVDVFKRAIGACLRARRNDKALEFSARLSSAFSKLEQRPNYCKQALTSVIVYLAMGDEAGADNLLAVAAGQNGFAQSEEGAVAQDLIEAFRAGDQAAVTAALKRTCVTFLDNEVTRTARELKAPEGRAPGSRPKEEAPLPPVPASDNVKQLQDEIEEEGFL</sequence>
<organism evidence="10 11">
    <name type="scientific">Geranomyces variabilis</name>
    <dbReference type="NCBI Taxonomy" id="109894"/>
    <lineage>
        <taxon>Eukaryota</taxon>
        <taxon>Fungi</taxon>
        <taxon>Fungi incertae sedis</taxon>
        <taxon>Chytridiomycota</taxon>
        <taxon>Chytridiomycota incertae sedis</taxon>
        <taxon>Chytridiomycetes</taxon>
        <taxon>Spizellomycetales</taxon>
        <taxon>Powellomycetaceae</taxon>
        <taxon>Geranomyces</taxon>
    </lineage>
</organism>
<evidence type="ECO:0000256" key="9">
    <source>
        <dbReference type="SAM" id="MobiDB-lite"/>
    </source>
</evidence>
<feature type="region of interest" description="Disordered" evidence="9">
    <location>
        <begin position="273"/>
        <end position="316"/>
    </location>
</feature>
<dbReference type="Gene3D" id="1.25.40.10">
    <property type="entry name" value="Tetratricopeptide repeat domain"/>
    <property type="match status" value="1"/>
</dbReference>
<evidence type="ECO:0000313" key="10">
    <source>
        <dbReference type="EMBL" id="KAJ3173857.1"/>
    </source>
</evidence>
<evidence type="ECO:0000256" key="6">
    <source>
        <dbReference type="ARBA" id="ARBA00023136"/>
    </source>
</evidence>
<keyword evidence="5" id="KW-0653">Protein transport</keyword>
<dbReference type="PANTHER" id="PTHR13768">
    <property type="entry name" value="SOLUBLE NSF ATTACHMENT PROTEIN SNAP"/>
    <property type="match status" value="1"/>
</dbReference>
<dbReference type="EMBL" id="JADGJQ010000069">
    <property type="protein sequence ID" value="KAJ3173857.1"/>
    <property type="molecule type" value="Genomic_DNA"/>
</dbReference>
<keyword evidence="6" id="KW-0472">Membrane</keyword>
<keyword evidence="3" id="KW-0813">Transport</keyword>
<protein>
    <recommendedName>
        <fullName evidence="7">Gamma-soluble NSF attachment protein</fullName>
    </recommendedName>
    <alternativeName>
        <fullName evidence="8">N-ethylmaleimide-sensitive factor attachment protein gamma</fullName>
    </alternativeName>
</protein>
<dbReference type="InterPro" id="IPR011990">
    <property type="entry name" value="TPR-like_helical_dom_sf"/>
</dbReference>
<comment type="similarity">
    <text evidence="2">Belongs to the SNAP family.</text>
</comment>
<dbReference type="PANTHER" id="PTHR13768:SF2">
    <property type="entry name" value="GAMMA-SOLUBLE NSF ATTACHMENT PROTEIN"/>
    <property type="match status" value="1"/>
</dbReference>
<evidence type="ECO:0000256" key="4">
    <source>
        <dbReference type="ARBA" id="ARBA00022892"/>
    </source>
</evidence>
<dbReference type="GO" id="GO:0005774">
    <property type="term" value="C:vacuolar membrane"/>
    <property type="evidence" value="ECO:0007669"/>
    <property type="project" value="TreeGrafter"/>
</dbReference>
<evidence type="ECO:0000256" key="7">
    <source>
        <dbReference type="ARBA" id="ARBA00040047"/>
    </source>
</evidence>
<dbReference type="InterPro" id="IPR000744">
    <property type="entry name" value="NSF_attach"/>
</dbReference>
<dbReference type="AlphaFoldDB" id="A0AAD5TJI1"/>
<dbReference type="SUPFAM" id="SSF48452">
    <property type="entry name" value="TPR-like"/>
    <property type="match status" value="1"/>
</dbReference>
<gene>
    <name evidence="10" type="ORF">HDU87_007360</name>
</gene>
<keyword evidence="11" id="KW-1185">Reference proteome</keyword>
<keyword evidence="4" id="KW-0931">ER-Golgi transport</keyword>